<comment type="subunit">
    <text evidence="2">Homodimer.</text>
</comment>
<keyword evidence="14" id="KW-1185">Reference proteome</keyword>
<dbReference type="EMBL" id="AP025315">
    <property type="protein sequence ID" value="BDD11533.1"/>
    <property type="molecule type" value="Genomic_DNA"/>
</dbReference>
<protein>
    <submittedName>
        <fullName evidence="13">Alkyl hydroperoxide reductase subunit F</fullName>
    </submittedName>
</protein>
<evidence type="ECO:0000256" key="9">
    <source>
        <dbReference type="PIRSR" id="PIRSR000238-1"/>
    </source>
</evidence>
<keyword evidence="4 9" id="KW-0274">FAD</keyword>
<feature type="domain" description="Thioredoxin-like fold" evidence="12">
    <location>
        <begin position="124"/>
        <end position="194"/>
    </location>
</feature>
<dbReference type="InterPro" id="IPR036188">
    <property type="entry name" value="FAD/NAD-bd_sf"/>
</dbReference>
<dbReference type="Gene3D" id="3.40.30.80">
    <property type="match status" value="1"/>
</dbReference>
<dbReference type="PIRSF" id="PIRSF000238">
    <property type="entry name" value="AhpF"/>
    <property type="match status" value="1"/>
</dbReference>
<evidence type="ECO:0000256" key="3">
    <source>
        <dbReference type="ARBA" id="ARBA00022630"/>
    </source>
</evidence>
<dbReference type="GO" id="GO:0005829">
    <property type="term" value="C:cytosol"/>
    <property type="evidence" value="ECO:0007669"/>
    <property type="project" value="UniProtKB-ARBA"/>
</dbReference>
<dbReference type="AlphaFoldDB" id="A0AAU9CMP8"/>
<evidence type="ECO:0000256" key="10">
    <source>
        <dbReference type="PIRSR" id="PIRSR000238-2"/>
    </source>
</evidence>
<dbReference type="Gene3D" id="3.50.50.60">
    <property type="entry name" value="FAD/NAD(P)-binding domain"/>
    <property type="match status" value="2"/>
</dbReference>
<evidence type="ECO:0000256" key="7">
    <source>
        <dbReference type="ARBA" id="ARBA00023157"/>
    </source>
</evidence>
<dbReference type="InterPro" id="IPR036249">
    <property type="entry name" value="Thioredoxin-like_sf"/>
</dbReference>
<dbReference type="PROSITE" id="PS51354">
    <property type="entry name" value="GLUTAREDOXIN_2"/>
    <property type="match status" value="1"/>
</dbReference>
<keyword evidence="9" id="KW-0521">NADP</keyword>
<dbReference type="PRINTS" id="PR00368">
    <property type="entry name" value="FADPNR"/>
</dbReference>
<dbReference type="Pfam" id="PF13192">
    <property type="entry name" value="Thioredoxin_3"/>
    <property type="match status" value="1"/>
</dbReference>
<keyword evidence="3" id="KW-0285">Flavoprotein</keyword>
<dbReference type="RefSeq" id="WP_338395023.1">
    <property type="nucleotide sequence ID" value="NZ_AP025315.1"/>
</dbReference>
<feature type="binding site" evidence="9">
    <location>
        <begin position="477"/>
        <end position="487"/>
    </location>
    <ligand>
        <name>FAD</name>
        <dbReference type="ChEBI" id="CHEBI:57692"/>
    </ligand>
</feature>
<dbReference type="InterPro" id="IPR012081">
    <property type="entry name" value="Alkyl_hydroperoxide_Rdtase_suF"/>
</dbReference>
<sequence>MLDQALKSQVTSLFSTLKNSYTFKVTASETHAKRDEFVQFLESVAECSERIDVEVYEGKDLAFDILKNGEETSVRFRAIPNGHEFTTLLLAVLNMEGVGKNLPDESVTRKIQSLKGEVRVRSYISLTCTNCPDVVQALNVLSIVNPNIKHEIVDGGLYQDEIEEHNVQAVPTVFVDGEQFHVGRSSMGELLQKLEDKVGKEEAVETQEPLPAKAYDVMVVGGGPAGVSASIYAARKGFSVALVAENIGGQVRETVDIENMISVSKTTGKDLSAGFAAHLNDYDIDILENRRVTEVSDGGDIKEIKTSLDETFTAPSLIITTGASWRKLGVPGESEYIGRGVAFCTHCDGPFYKGKKVAVIGGGNSGLEAAIDLANIASEVTVLEFDHQLRGDQVLQDKLASMGNVRIVTGAATTEIIGDGKKVTGLKYDDRKSGSKENVSVDGVFVQIGLTPNSGVFKEIVSTNGRGEIEIDPACRTSVPGIYAAGDVTVVPYKQIVVAMGEGSKAALSAFEDHIKRPELAAV</sequence>
<evidence type="ECO:0000313" key="13">
    <source>
        <dbReference type="EMBL" id="BDD11533.1"/>
    </source>
</evidence>
<dbReference type="CDD" id="cd03026">
    <property type="entry name" value="AhpF_NTD_C"/>
    <property type="match status" value="1"/>
</dbReference>
<evidence type="ECO:0000256" key="8">
    <source>
        <dbReference type="ARBA" id="ARBA00023284"/>
    </source>
</evidence>
<reference evidence="13 14" key="1">
    <citation type="submission" date="2021-12" db="EMBL/GenBank/DDBJ databases">
        <title>Genome sequencing of bacteria with rrn-lacking chromosome and rrn-plasmid.</title>
        <authorList>
            <person name="Anda M."/>
            <person name="Iwasaki W."/>
        </authorList>
    </citation>
    <scope>NUCLEOTIDE SEQUENCE [LARGE SCALE GENOMIC DNA]</scope>
    <source>
        <strain evidence="13 14">DSM 100852</strain>
        <plasmid evidence="13 14">pFA1</plasmid>
    </source>
</reference>
<comment type="cofactor">
    <cofactor evidence="9">
        <name>FAD</name>
        <dbReference type="ChEBI" id="CHEBI:57692"/>
    </cofactor>
    <text evidence="9">Binds 1 FAD per subunit.</text>
</comment>
<keyword evidence="8 10" id="KW-0676">Redox-active center</keyword>
<dbReference type="Pfam" id="PF07992">
    <property type="entry name" value="Pyr_redox_2"/>
    <property type="match status" value="1"/>
</dbReference>
<dbReference type="SUPFAM" id="SSF52833">
    <property type="entry name" value="Thioredoxin-like"/>
    <property type="match status" value="2"/>
</dbReference>
<evidence type="ECO:0000256" key="1">
    <source>
        <dbReference type="ARBA" id="ARBA00009333"/>
    </source>
</evidence>
<dbReference type="SUPFAM" id="SSF51905">
    <property type="entry name" value="FAD/NAD(P)-binding domain"/>
    <property type="match status" value="1"/>
</dbReference>
<dbReference type="InterPro" id="IPR050097">
    <property type="entry name" value="Ferredoxin-NADP_redctase_2"/>
</dbReference>
<dbReference type="InterPro" id="IPR008255">
    <property type="entry name" value="Pyr_nucl-diS_OxRdtase_2_AS"/>
</dbReference>
<evidence type="ECO:0000256" key="6">
    <source>
        <dbReference type="ARBA" id="ARBA00023027"/>
    </source>
</evidence>
<dbReference type="GO" id="GO:0050660">
    <property type="term" value="F:flavin adenine dinucleotide binding"/>
    <property type="evidence" value="ECO:0007669"/>
    <property type="project" value="InterPro"/>
</dbReference>
<organism evidence="13 14">
    <name type="scientific">Fulvitalea axinellae</name>
    <dbReference type="NCBI Taxonomy" id="1182444"/>
    <lineage>
        <taxon>Bacteria</taxon>
        <taxon>Pseudomonadati</taxon>
        <taxon>Bacteroidota</taxon>
        <taxon>Cytophagia</taxon>
        <taxon>Cytophagales</taxon>
        <taxon>Persicobacteraceae</taxon>
        <taxon>Fulvitalea</taxon>
    </lineage>
</organism>
<keyword evidence="7 10" id="KW-1015">Disulfide bond</keyword>
<dbReference type="InterPro" id="IPR044141">
    <property type="entry name" value="AhpF_NTD_C"/>
</dbReference>
<dbReference type="PANTHER" id="PTHR48105">
    <property type="entry name" value="THIOREDOXIN REDUCTASE 1-RELATED-RELATED"/>
    <property type="match status" value="1"/>
</dbReference>
<dbReference type="Proteomes" id="UP001348817">
    <property type="component" value="Plasmid pFA1"/>
</dbReference>
<dbReference type="PRINTS" id="PR00469">
    <property type="entry name" value="PNDRDTASEII"/>
</dbReference>
<geneLocation type="plasmid" evidence="13 14">
    <name>pFA1</name>
</geneLocation>
<dbReference type="FunFam" id="3.50.50.60:FF:000007">
    <property type="entry name" value="Alkyl hydroperoxide reductase, F subunit"/>
    <property type="match status" value="1"/>
</dbReference>
<feature type="binding site" evidence="9">
    <location>
        <begin position="216"/>
        <end position="231"/>
    </location>
    <ligand>
        <name>FAD</name>
        <dbReference type="ChEBI" id="CHEBI:57692"/>
    </ligand>
</feature>
<keyword evidence="5" id="KW-0560">Oxidoreductase</keyword>
<dbReference type="CDD" id="cd02974">
    <property type="entry name" value="AhpF_NTD_N"/>
    <property type="match status" value="1"/>
</dbReference>
<feature type="disulfide bond" description="Redox-active" evidence="10">
    <location>
        <begin position="344"/>
        <end position="347"/>
    </location>
</feature>
<proteinExistence type="inferred from homology"/>
<keyword evidence="13" id="KW-0614">Plasmid</keyword>
<comment type="similarity">
    <text evidence="1">Belongs to the class-II pyridine nucleotide-disulfide oxidoreductase family.</text>
</comment>
<dbReference type="NCBIfam" id="TIGR03140">
    <property type="entry name" value="AhpF"/>
    <property type="match status" value="1"/>
</dbReference>
<evidence type="ECO:0000256" key="2">
    <source>
        <dbReference type="ARBA" id="ARBA00011738"/>
    </source>
</evidence>
<dbReference type="KEGG" id="fax:FUAX_39650"/>
<evidence type="ECO:0000259" key="12">
    <source>
        <dbReference type="Pfam" id="PF13192"/>
    </source>
</evidence>
<evidence type="ECO:0000313" key="14">
    <source>
        <dbReference type="Proteomes" id="UP001348817"/>
    </source>
</evidence>
<dbReference type="PROSITE" id="PS00573">
    <property type="entry name" value="PYRIDINE_REDOX_2"/>
    <property type="match status" value="1"/>
</dbReference>
<dbReference type="GO" id="GO:0102039">
    <property type="term" value="F:NADH-dependent peroxiredoxin activity"/>
    <property type="evidence" value="ECO:0007669"/>
    <property type="project" value="InterPro"/>
</dbReference>
<dbReference type="InterPro" id="IPR044142">
    <property type="entry name" value="AhpF_NTD_N"/>
</dbReference>
<accession>A0AAU9CMP8</accession>
<dbReference type="GO" id="GO:0051287">
    <property type="term" value="F:NAD binding"/>
    <property type="evidence" value="ECO:0007669"/>
    <property type="project" value="InterPro"/>
</dbReference>
<feature type="binding site" evidence="9">
    <location>
        <begin position="356"/>
        <end position="370"/>
    </location>
    <ligand>
        <name>NAD(+)</name>
        <dbReference type="ChEBI" id="CHEBI:57540"/>
    </ligand>
</feature>
<name>A0AAU9CMP8_9BACT</name>
<gene>
    <name evidence="13" type="ORF">FUAX_39650</name>
</gene>
<evidence type="ECO:0000256" key="5">
    <source>
        <dbReference type="ARBA" id="ARBA00023002"/>
    </source>
</evidence>
<evidence type="ECO:0000256" key="4">
    <source>
        <dbReference type="ARBA" id="ARBA00022827"/>
    </source>
</evidence>
<dbReference type="GO" id="GO:0032991">
    <property type="term" value="C:protein-containing complex"/>
    <property type="evidence" value="ECO:0007669"/>
    <property type="project" value="UniProtKB-ARBA"/>
</dbReference>
<dbReference type="GO" id="GO:0000302">
    <property type="term" value="P:response to reactive oxygen species"/>
    <property type="evidence" value="ECO:0007669"/>
    <property type="project" value="InterPro"/>
</dbReference>
<dbReference type="InterPro" id="IPR012336">
    <property type="entry name" value="Thioredoxin-like_fold"/>
</dbReference>
<evidence type="ECO:0000259" key="11">
    <source>
        <dbReference type="Pfam" id="PF07992"/>
    </source>
</evidence>
<dbReference type="InterPro" id="IPR023753">
    <property type="entry name" value="FAD/NAD-binding_dom"/>
</dbReference>
<dbReference type="GO" id="GO:0016668">
    <property type="term" value="F:oxidoreductase activity, acting on a sulfur group of donors, NAD(P) as acceptor"/>
    <property type="evidence" value="ECO:0007669"/>
    <property type="project" value="UniProtKB-ARBA"/>
</dbReference>
<feature type="domain" description="FAD/NAD(P)-binding" evidence="11">
    <location>
        <begin position="215"/>
        <end position="503"/>
    </location>
</feature>
<keyword evidence="6 9" id="KW-0520">NAD</keyword>